<gene>
    <name evidence="1" type="ORF">MLD38_001728</name>
</gene>
<dbReference type="EMBL" id="CM042880">
    <property type="protein sequence ID" value="KAI4389508.1"/>
    <property type="molecule type" value="Genomic_DNA"/>
</dbReference>
<sequence length="78" mass="8374">MCYEVKCSNCGKSTWGGCGRHVKLVYDQIPEGQHCLCRDWPGVKSGGDAAGSGDEKRKGGYCSILPSSAAGRSFQTDW</sequence>
<name>A0ACB9SJ25_9MYRT</name>
<protein>
    <submittedName>
        <fullName evidence="1">Uncharacterized protein</fullName>
    </submittedName>
</protein>
<proteinExistence type="predicted"/>
<dbReference type="Proteomes" id="UP001057402">
    <property type="component" value="Chromosome 1"/>
</dbReference>
<keyword evidence="2" id="KW-1185">Reference proteome</keyword>
<evidence type="ECO:0000313" key="1">
    <source>
        <dbReference type="EMBL" id="KAI4389508.1"/>
    </source>
</evidence>
<evidence type="ECO:0000313" key="2">
    <source>
        <dbReference type="Proteomes" id="UP001057402"/>
    </source>
</evidence>
<comment type="caution">
    <text evidence="1">The sequence shown here is derived from an EMBL/GenBank/DDBJ whole genome shotgun (WGS) entry which is preliminary data.</text>
</comment>
<organism evidence="1 2">
    <name type="scientific">Melastoma candidum</name>
    <dbReference type="NCBI Taxonomy" id="119954"/>
    <lineage>
        <taxon>Eukaryota</taxon>
        <taxon>Viridiplantae</taxon>
        <taxon>Streptophyta</taxon>
        <taxon>Embryophyta</taxon>
        <taxon>Tracheophyta</taxon>
        <taxon>Spermatophyta</taxon>
        <taxon>Magnoliopsida</taxon>
        <taxon>eudicotyledons</taxon>
        <taxon>Gunneridae</taxon>
        <taxon>Pentapetalae</taxon>
        <taxon>rosids</taxon>
        <taxon>malvids</taxon>
        <taxon>Myrtales</taxon>
        <taxon>Melastomataceae</taxon>
        <taxon>Melastomatoideae</taxon>
        <taxon>Melastomateae</taxon>
        <taxon>Melastoma</taxon>
    </lineage>
</organism>
<accession>A0ACB9SJ25</accession>
<reference evidence="2" key="1">
    <citation type="journal article" date="2023" name="Front. Plant Sci.">
        <title>Chromosomal-level genome assembly of Melastoma candidum provides insights into trichome evolution.</title>
        <authorList>
            <person name="Zhong Y."/>
            <person name="Wu W."/>
            <person name="Sun C."/>
            <person name="Zou P."/>
            <person name="Liu Y."/>
            <person name="Dai S."/>
            <person name="Zhou R."/>
        </authorList>
    </citation>
    <scope>NUCLEOTIDE SEQUENCE [LARGE SCALE GENOMIC DNA]</scope>
</reference>